<feature type="domain" description="FAD-binding PCMH-type" evidence="6">
    <location>
        <begin position="30"/>
        <end position="210"/>
    </location>
</feature>
<dbReference type="Pfam" id="PF08031">
    <property type="entry name" value="BBE"/>
    <property type="match status" value="1"/>
</dbReference>
<comment type="cofactor">
    <cofactor evidence="1">
        <name>FAD</name>
        <dbReference type="ChEBI" id="CHEBI:57692"/>
    </cofactor>
</comment>
<dbReference type="Pfam" id="PF01565">
    <property type="entry name" value="FAD_binding_4"/>
    <property type="match status" value="1"/>
</dbReference>
<comment type="similarity">
    <text evidence="2">Belongs to the oxygen-dependent FAD-linked oxidoreductase family.</text>
</comment>
<name>A0A8H7DE35_9AGAR</name>
<dbReference type="PANTHER" id="PTHR42973:SF39">
    <property type="entry name" value="FAD-BINDING PCMH-TYPE DOMAIN-CONTAINING PROTEIN"/>
    <property type="match status" value="1"/>
</dbReference>
<protein>
    <submittedName>
        <fullName evidence="7">FAD-binding domain-containing protein</fullName>
    </submittedName>
</protein>
<evidence type="ECO:0000256" key="3">
    <source>
        <dbReference type="ARBA" id="ARBA00022630"/>
    </source>
</evidence>
<dbReference type="SUPFAM" id="SSF56176">
    <property type="entry name" value="FAD-binding/transporter-associated domain-like"/>
    <property type="match status" value="1"/>
</dbReference>
<evidence type="ECO:0000256" key="4">
    <source>
        <dbReference type="ARBA" id="ARBA00022827"/>
    </source>
</evidence>
<evidence type="ECO:0000313" key="7">
    <source>
        <dbReference type="EMBL" id="KAF7368773.1"/>
    </source>
</evidence>
<dbReference type="PANTHER" id="PTHR42973">
    <property type="entry name" value="BINDING OXIDOREDUCTASE, PUTATIVE (AFU_ORTHOLOGUE AFUA_1G17690)-RELATED"/>
    <property type="match status" value="1"/>
</dbReference>
<dbReference type="PROSITE" id="PS00862">
    <property type="entry name" value="OX2_COVAL_FAD"/>
    <property type="match status" value="1"/>
</dbReference>
<evidence type="ECO:0000256" key="1">
    <source>
        <dbReference type="ARBA" id="ARBA00001974"/>
    </source>
</evidence>
<gene>
    <name evidence="7" type="ORF">MVEN_00202400</name>
</gene>
<dbReference type="PROSITE" id="PS51387">
    <property type="entry name" value="FAD_PCMH"/>
    <property type="match status" value="1"/>
</dbReference>
<dbReference type="InterPro" id="IPR036318">
    <property type="entry name" value="FAD-bd_PCMH-like_sf"/>
</dbReference>
<dbReference type="AlphaFoldDB" id="A0A8H7DE35"/>
<keyword evidence="4" id="KW-0274">FAD</keyword>
<dbReference type="EMBL" id="JACAZI010000002">
    <property type="protein sequence ID" value="KAF7368773.1"/>
    <property type="molecule type" value="Genomic_DNA"/>
</dbReference>
<proteinExistence type="inferred from homology"/>
<dbReference type="GO" id="GO:0016491">
    <property type="term" value="F:oxidoreductase activity"/>
    <property type="evidence" value="ECO:0007669"/>
    <property type="project" value="UniProtKB-KW"/>
</dbReference>
<evidence type="ECO:0000256" key="5">
    <source>
        <dbReference type="ARBA" id="ARBA00023002"/>
    </source>
</evidence>
<dbReference type="InterPro" id="IPR012951">
    <property type="entry name" value="BBE"/>
</dbReference>
<evidence type="ECO:0000313" key="8">
    <source>
        <dbReference type="Proteomes" id="UP000620124"/>
    </source>
</evidence>
<dbReference type="GO" id="GO:0071949">
    <property type="term" value="F:FAD binding"/>
    <property type="evidence" value="ECO:0007669"/>
    <property type="project" value="InterPro"/>
</dbReference>
<evidence type="ECO:0000259" key="6">
    <source>
        <dbReference type="PROSITE" id="PS51387"/>
    </source>
</evidence>
<reference evidence="7" key="1">
    <citation type="submission" date="2020-05" db="EMBL/GenBank/DDBJ databases">
        <title>Mycena genomes resolve the evolution of fungal bioluminescence.</title>
        <authorList>
            <person name="Tsai I.J."/>
        </authorList>
    </citation>
    <scope>NUCLEOTIDE SEQUENCE</scope>
    <source>
        <strain evidence="7">CCC161011</strain>
    </source>
</reference>
<comment type="caution">
    <text evidence="7">The sequence shown here is derived from an EMBL/GenBank/DDBJ whole genome shotgun (WGS) entry which is preliminary data.</text>
</comment>
<dbReference type="OrthoDB" id="9983560at2759"/>
<organism evidence="7 8">
    <name type="scientific">Mycena venus</name>
    <dbReference type="NCBI Taxonomy" id="2733690"/>
    <lineage>
        <taxon>Eukaryota</taxon>
        <taxon>Fungi</taxon>
        <taxon>Dikarya</taxon>
        <taxon>Basidiomycota</taxon>
        <taxon>Agaricomycotina</taxon>
        <taxon>Agaricomycetes</taxon>
        <taxon>Agaricomycetidae</taxon>
        <taxon>Agaricales</taxon>
        <taxon>Marasmiineae</taxon>
        <taxon>Mycenaceae</taxon>
        <taxon>Mycena</taxon>
    </lineage>
</organism>
<keyword evidence="8" id="KW-1185">Reference proteome</keyword>
<dbReference type="Gene3D" id="3.30.465.10">
    <property type="match status" value="1"/>
</dbReference>
<sequence>MTARETDWMLRNYHSDPPQLCLHNGTTCNQGRVPLYAVNASSAADIQAGVRFAAQHDLRVSVKSSGHDYLGRSTAADSLLLWTRYLQGISFTDHFVVNGRDLGSAVTVGSGVSMHTIYQLAAEHDKVVVGGRSATVAAGGGYGQGGGHSPFSPFLGLAADNALQYEVVLASGDVVMANEASHPDLFWALRGGGAGTWGVILSFTMRTFPSFPATLHTSTLLLNSSTQIAAVMTAYARHIFDLDASRASQTVILVPEGPGVFFLQLETFFPNATSADSAATEPFLDDALALGANVTGKTTQTEAKANDLVFMVDDPTIIYIETSRLVPAAAYRDTPEAIGTAHKTLLDLGFPIIAEVIVGGGKIAENAVIDNAVNPKWRTMKTHSGRPGPTRSPPATIQALRHNLTTQATPLLTSITGEADPGAYSNEADVREVDPAVTFFGGGAHYARLSAIKRKYDPRDLFIVRTGVGSERWDVEGMCTLV</sequence>
<dbReference type="Proteomes" id="UP000620124">
    <property type="component" value="Unassembled WGS sequence"/>
</dbReference>
<keyword evidence="5" id="KW-0560">Oxidoreductase</keyword>
<dbReference type="InterPro" id="IPR016169">
    <property type="entry name" value="FAD-bd_PCMH_sub2"/>
</dbReference>
<dbReference type="InterPro" id="IPR016166">
    <property type="entry name" value="FAD-bd_PCMH"/>
</dbReference>
<dbReference type="InterPro" id="IPR006094">
    <property type="entry name" value="Oxid_FAD_bind_N"/>
</dbReference>
<keyword evidence="3" id="KW-0285">Flavoprotein</keyword>
<evidence type="ECO:0000256" key="2">
    <source>
        <dbReference type="ARBA" id="ARBA00005466"/>
    </source>
</evidence>
<accession>A0A8H7DE35</accession>
<dbReference type="InterPro" id="IPR050416">
    <property type="entry name" value="FAD-linked_Oxidoreductase"/>
</dbReference>
<dbReference type="InterPro" id="IPR006093">
    <property type="entry name" value="Oxy_OxRdtase_FAD_BS"/>
</dbReference>